<keyword evidence="1" id="KW-0812">Transmembrane</keyword>
<proteinExistence type="predicted"/>
<dbReference type="RefSeq" id="WP_245752481.1">
    <property type="nucleotide sequence ID" value="NZ_FOJU01000001.1"/>
</dbReference>
<accession>A0A1I0VS34</accession>
<dbReference type="Proteomes" id="UP000198796">
    <property type="component" value="Unassembled WGS sequence"/>
</dbReference>
<protein>
    <recommendedName>
        <fullName evidence="4">Peptidase</fullName>
    </recommendedName>
</protein>
<keyword evidence="3" id="KW-1185">Reference proteome</keyword>
<sequence>MALSLAYQNAGSTALMDEKFDQMTLMAFAAYEQPLKWIAFALGLGSAVSVVQGWQLLAMSLSLPFCLIWIYCGWLRTERQLKLINVLFACLYVYGIARYFIVQA</sequence>
<evidence type="ECO:0000256" key="1">
    <source>
        <dbReference type="SAM" id="Phobius"/>
    </source>
</evidence>
<gene>
    <name evidence="2" type="ORF">SAMN05421688_0897</name>
</gene>
<feature type="transmembrane region" description="Helical" evidence="1">
    <location>
        <begin position="53"/>
        <end position="71"/>
    </location>
</feature>
<evidence type="ECO:0000313" key="3">
    <source>
        <dbReference type="Proteomes" id="UP000198796"/>
    </source>
</evidence>
<feature type="transmembrane region" description="Helical" evidence="1">
    <location>
        <begin position="83"/>
        <end position="101"/>
    </location>
</feature>
<keyword evidence="1" id="KW-0472">Membrane</keyword>
<reference evidence="2 3" key="1">
    <citation type="submission" date="2016-10" db="EMBL/GenBank/DDBJ databases">
        <authorList>
            <person name="de Groot N.N."/>
        </authorList>
    </citation>
    <scope>NUCLEOTIDE SEQUENCE [LARGE SCALE GENOMIC DNA]</scope>
    <source>
        <strain evidence="2 3">DSM 29316</strain>
    </source>
</reference>
<dbReference type="AlphaFoldDB" id="A0A1I0VS34"/>
<evidence type="ECO:0000313" key="2">
    <source>
        <dbReference type="EMBL" id="SFA78837.1"/>
    </source>
</evidence>
<name>A0A1I0VS34_9RHOB</name>
<keyword evidence="1" id="KW-1133">Transmembrane helix</keyword>
<organism evidence="2 3">
    <name type="scientific">Poseidonocella pacifica</name>
    <dbReference type="NCBI Taxonomy" id="871651"/>
    <lineage>
        <taxon>Bacteria</taxon>
        <taxon>Pseudomonadati</taxon>
        <taxon>Pseudomonadota</taxon>
        <taxon>Alphaproteobacteria</taxon>
        <taxon>Rhodobacterales</taxon>
        <taxon>Roseobacteraceae</taxon>
        <taxon>Poseidonocella</taxon>
    </lineage>
</organism>
<dbReference type="EMBL" id="FOJU01000001">
    <property type="protein sequence ID" value="SFA78837.1"/>
    <property type="molecule type" value="Genomic_DNA"/>
</dbReference>
<evidence type="ECO:0008006" key="4">
    <source>
        <dbReference type="Google" id="ProtNLM"/>
    </source>
</evidence>